<protein>
    <submittedName>
        <fullName evidence="8">Riboflavin transporter</fullName>
    </submittedName>
</protein>
<evidence type="ECO:0000256" key="2">
    <source>
        <dbReference type="ARBA" id="ARBA00009853"/>
    </source>
</evidence>
<dbReference type="InterPro" id="IPR037185">
    <property type="entry name" value="EmrE-like"/>
</dbReference>
<evidence type="ECO:0000256" key="3">
    <source>
        <dbReference type="ARBA" id="ARBA00022692"/>
    </source>
</evidence>
<feature type="transmembrane region" description="Helical" evidence="6">
    <location>
        <begin position="146"/>
        <end position="163"/>
    </location>
</feature>
<feature type="domain" description="EamA" evidence="7">
    <location>
        <begin position="8"/>
        <end position="140"/>
    </location>
</feature>
<evidence type="ECO:0000313" key="8">
    <source>
        <dbReference type="EMBL" id="SUZ33083.1"/>
    </source>
</evidence>
<proteinExistence type="inferred from homology"/>
<feature type="transmembrane region" description="Helical" evidence="6">
    <location>
        <begin position="36"/>
        <end position="56"/>
    </location>
</feature>
<dbReference type="GO" id="GO:0016020">
    <property type="term" value="C:membrane"/>
    <property type="evidence" value="ECO:0007669"/>
    <property type="project" value="UniProtKB-SubCell"/>
</dbReference>
<evidence type="ECO:0000256" key="5">
    <source>
        <dbReference type="ARBA" id="ARBA00023136"/>
    </source>
</evidence>
<dbReference type="OrthoDB" id="7165334at2"/>
<evidence type="ECO:0000256" key="6">
    <source>
        <dbReference type="SAM" id="Phobius"/>
    </source>
</evidence>
<feature type="transmembrane region" description="Helical" evidence="6">
    <location>
        <begin position="263"/>
        <end position="281"/>
    </location>
</feature>
<evidence type="ECO:0000256" key="1">
    <source>
        <dbReference type="ARBA" id="ARBA00004141"/>
    </source>
</evidence>
<dbReference type="RefSeq" id="WP_121096170.1">
    <property type="nucleotide sequence ID" value="NZ_UIHC01000037.1"/>
</dbReference>
<evidence type="ECO:0000256" key="4">
    <source>
        <dbReference type="ARBA" id="ARBA00022989"/>
    </source>
</evidence>
<feature type="transmembrane region" description="Helical" evidence="6">
    <location>
        <begin position="68"/>
        <end position="87"/>
    </location>
</feature>
<name>A0A3B0MBP9_9RHOB</name>
<dbReference type="EMBL" id="UIHC01000037">
    <property type="protein sequence ID" value="SUZ33083.1"/>
    <property type="molecule type" value="Genomic_DNA"/>
</dbReference>
<comment type="subcellular location">
    <subcellularLocation>
        <location evidence="1">Membrane</location>
        <topology evidence="1">Multi-pass membrane protein</topology>
    </subcellularLocation>
</comment>
<dbReference type="AlphaFoldDB" id="A0A3B0MBP9"/>
<keyword evidence="9" id="KW-1185">Reference proteome</keyword>
<dbReference type="Proteomes" id="UP000272908">
    <property type="component" value="Unassembled WGS sequence"/>
</dbReference>
<dbReference type="SUPFAM" id="SSF103481">
    <property type="entry name" value="Multidrug resistance efflux transporter EmrE"/>
    <property type="match status" value="2"/>
</dbReference>
<reference evidence="9" key="1">
    <citation type="submission" date="2018-08" db="EMBL/GenBank/DDBJ databases">
        <authorList>
            <person name="Rodrigo-Torres L."/>
            <person name="Arahal R. D."/>
            <person name="Lucena T."/>
        </authorList>
    </citation>
    <scope>NUCLEOTIDE SEQUENCE [LARGE SCALE GENOMIC DNA]</scope>
    <source>
        <strain evidence="9">CECT 7235</strain>
    </source>
</reference>
<feature type="transmembrane region" description="Helical" evidence="6">
    <location>
        <begin position="93"/>
        <end position="116"/>
    </location>
</feature>
<feature type="transmembrane region" description="Helical" evidence="6">
    <location>
        <begin position="241"/>
        <end position="257"/>
    </location>
</feature>
<feature type="domain" description="EamA" evidence="7">
    <location>
        <begin position="155"/>
        <end position="278"/>
    </location>
</feature>
<evidence type="ECO:0000313" key="9">
    <source>
        <dbReference type="Proteomes" id="UP000272908"/>
    </source>
</evidence>
<keyword evidence="4 6" id="KW-1133">Transmembrane helix</keyword>
<dbReference type="Pfam" id="PF00892">
    <property type="entry name" value="EamA"/>
    <property type="match status" value="2"/>
</dbReference>
<feature type="transmembrane region" description="Helical" evidence="6">
    <location>
        <begin position="175"/>
        <end position="197"/>
    </location>
</feature>
<keyword evidence="3 6" id="KW-0812">Transmembrane</keyword>
<evidence type="ECO:0000259" key="7">
    <source>
        <dbReference type="Pfam" id="PF00892"/>
    </source>
</evidence>
<keyword evidence="5 6" id="KW-0472">Membrane</keyword>
<dbReference type="InterPro" id="IPR000620">
    <property type="entry name" value="EamA_dom"/>
</dbReference>
<feature type="transmembrane region" description="Helical" evidence="6">
    <location>
        <begin position="123"/>
        <end position="140"/>
    </location>
</feature>
<gene>
    <name evidence="8" type="primary">ribN_7</name>
    <name evidence="8" type="ORF">ROE7235_02851</name>
</gene>
<feature type="transmembrane region" description="Helical" evidence="6">
    <location>
        <begin position="209"/>
        <end position="229"/>
    </location>
</feature>
<accession>A0A3B0MBP9</accession>
<organism evidence="8 9">
    <name type="scientific">Roseinatronobacter ekhonensis</name>
    <dbReference type="NCBI Taxonomy" id="254356"/>
    <lineage>
        <taxon>Bacteria</taxon>
        <taxon>Pseudomonadati</taxon>
        <taxon>Pseudomonadota</taxon>
        <taxon>Alphaproteobacteria</taxon>
        <taxon>Rhodobacterales</taxon>
        <taxon>Paracoccaceae</taxon>
        <taxon>Roseinatronobacter</taxon>
    </lineage>
</organism>
<dbReference type="PANTHER" id="PTHR22911:SF6">
    <property type="entry name" value="SOLUTE CARRIER FAMILY 35 MEMBER G1"/>
    <property type="match status" value="1"/>
</dbReference>
<comment type="similarity">
    <text evidence="2">Belongs to the drug/metabolite transporter (DMT) superfamily. 10 TMS drug/metabolite exporter (DME) (TC 2.A.7.3) family.</text>
</comment>
<dbReference type="PANTHER" id="PTHR22911">
    <property type="entry name" value="ACYL-MALONYL CONDENSING ENZYME-RELATED"/>
    <property type="match status" value="1"/>
</dbReference>
<sequence length="304" mass="32490">MMTDNRRAALFMMAGSSAFAVNDTFLKLLGTSLGMFQIITLRGIAVTVIFAALLWSQRATIGVLGHRDRWFLALRSGAEMGAAFFFFNALFDMPLAAITAIIQVVPLTVAAAAYLFLKEPLGWRRLSAILFGMCGVMLIVRPGTETFSAASVSALLCVAMVTLRDLTTRVMAKTVPSSMVALTTAIGVTLLGAVGSATEVWVMPDASGFAWLGGTVVFTVLGYYLVILAMRSGELTFVAPFRYAALLAALVLGWIVLGEWPAPLTFLGSAIVVVTGVYTLYREGRAKRRASLRNAGLPHASGEC</sequence>